<dbReference type="InterPro" id="IPR001810">
    <property type="entry name" value="F-box_dom"/>
</dbReference>
<comment type="caution">
    <text evidence="3">The sequence shown here is derived from an EMBL/GenBank/DDBJ whole genome shotgun (WGS) entry which is preliminary data.</text>
</comment>
<evidence type="ECO:0000313" key="3">
    <source>
        <dbReference type="EMBL" id="KTB40535.1"/>
    </source>
</evidence>
<dbReference type="eggNOG" id="ENOG502SAM6">
    <property type="taxonomic scope" value="Eukaryota"/>
</dbReference>
<proteinExistence type="predicted"/>
<reference evidence="3 4" key="1">
    <citation type="submission" date="2015-12" db="EMBL/GenBank/DDBJ databases">
        <title>Draft genome sequence of Moniliophthora roreri, the causal agent of frosty pod rot of cacao.</title>
        <authorList>
            <person name="Aime M.C."/>
            <person name="Diaz-Valderrama J.R."/>
            <person name="Kijpornyongpan T."/>
            <person name="Phillips-Mora W."/>
        </authorList>
    </citation>
    <scope>NUCLEOTIDE SEQUENCE [LARGE SCALE GENOMIC DNA]</scope>
    <source>
        <strain evidence="3 4">MCA 2952</strain>
    </source>
</reference>
<dbReference type="SUPFAM" id="SSF81383">
    <property type="entry name" value="F-box domain"/>
    <property type="match status" value="1"/>
</dbReference>
<dbReference type="EMBL" id="LATX01001573">
    <property type="protein sequence ID" value="KTB40535.1"/>
    <property type="molecule type" value="Genomic_DNA"/>
</dbReference>
<organism evidence="3 4">
    <name type="scientific">Moniliophthora roreri</name>
    <name type="common">Frosty pod rot fungus</name>
    <name type="synonym">Monilia roreri</name>
    <dbReference type="NCBI Taxonomy" id="221103"/>
    <lineage>
        <taxon>Eukaryota</taxon>
        <taxon>Fungi</taxon>
        <taxon>Dikarya</taxon>
        <taxon>Basidiomycota</taxon>
        <taxon>Agaricomycotina</taxon>
        <taxon>Agaricomycetes</taxon>
        <taxon>Agaricomycetidae</taxon>
        <taxon>Agaricales</taxon>
        <taxon>Marasmiineae</taxon>
        <taxon>Marasmiaceae</taxon>
        <taxon>Moniliophthora</taxon>
    </lineage>
</organism>
<dbReference type="SMART" id="SM00256">
    <property type="entry name" value="FBOX"/>
    <property type="match status" value="1"/>
</dbReference>
<feature type="compositionally biased region" description="Basic and acidic residues" evidence="1">
    <location>
        <begin position="63"/>
        <end position="74"/>
    </location>
</feature>
<evidence type="ECO:0000313" key="4">
    <source>
        <dbReference type="Proteomes" id="UP000054988"/>
    </source>
</evidence>
<dbReference type="Pfam" id="PF12937">
    <property type="entry name" value="F-box-like"/>
    <property type="match status" value="1"/>
</dbReference>
<name>A0A0W0FVW2_MONRR</name>
<feature type="region of interest" description="Disordered" evidence="1">
    <location>
        <begin position="1"/>
        <end position="88"/>
    </location>
</feature>
<dbReference type="AlphaFoldDB" id="A0A0W0FVW2"/>
<protein>
    <recommendedName>
        <fullName evidence="2">F-box domain-containing protein</fullName>
    </recommendedName>
</protein>
<dbReference type="InterPro" id="IPR036047">
    <property type="entry name" value="F-box-like_dom_sf"/>
</dbReference>
<evidence type="ECO:0000256" key="1">
    <source>
        <dbReference type="SAM" id="MobiDB-lite"/>
    </source>
</evidence>
<accession>A0A0W0FVW2</accession>
<sequence length="579" mass="66195">MPHPYNPIPGRVALAPLPSHGSMSGARRSSRIKALPPQNLADEAVEDEDEAISTSMTKRQKRGRDVTNEDSDWKRPRKKKTQMRGGAGKLSLLPNMPLDILFEICSYLPPKSLMALIDVNKAFRETLARPVWTTLRKEFEAPDPPSGTDTSEIDWMRLLFGDTMCYVGHVQRLASVQSYKSLIQVCDAKRVTLNWVLRKRICNKCISTQGVSARGFVKAYGVGLDKTSRDLVLSLIWPAYGIGTHYYPFEEIDQVLEGLRISRGKGSEEADKYVAERKAHLVKLREHVKLCKEWMKAETMKKFKSTQQLRQERFDAVKTRLLAMGFTQQDAAEVRDLDGVRRESPLTERSWIMIKAEVLREIYLCRTMQMLHTNTPAFQARCAIVSRLYTELLKTLTPTERQGFPNIECPECLENPGTLKDAFRHIFGTFCTLPYARRQLLLELRMRVGSRTAATSLVDISGLDPLRASADEMDEKGLWYRCLLCNFDEAFVGMWRECVNHFHVNSGSHGIRARSHEGNIFEILETERMDDRLCWSCSHCHAHIEEPASRIATIEHIKAEHHVEEPMIPRDFLFVGSRE</sequence>
<dbReference type="Proteomes" id="UP000054988">
    <property type="component" value="Unassembled WGS sequence"/>
</dbReference>
<feature type="domain" description="F-box" evidence="2">
    <location>
        <begin position="90"/>
        <end position="135"/>
    </location>
</feature>
<gene>
    <name evidence="3" type="ORF">WG66_6918</name>
</gene>
<dbReference type="PROSITE" id="PS50181">
    <property type="entry name" value="FBOX"/>
    <property type="match status" value="1"/>
</dbReference>
<evidence type="ECO:0000259" key="2">
    <source>
        <dbReference type="PROSITE" id="PS50181"/>
    </source>
</evidence>